<evidence type="ECO:0000313" key="1">
    <source>
        <dbReference type="EMBL" id="PNX97898.1"/>
    </source>
</evidence>
<sequence length="161" mass="18413">MLQCLSNSEVKNNSHVIFALNYLGVQLNPHCHDLGYKYILLIPDANWVKKLGDEHVNKKGQLVYVDGKPLFSCAQRYWRSELSSVGMDVLHVLDALYKHSNGKAVSESWQIETLTAIFDVSMFLLELDIGYAHKNLRFLEKCRKNSVDNLTRLGKQQGIDF</sequence>
<proteinExistence type="predicted"/>
<reference evidence="1 2" key="1">
    <citation type="journal article" date="2014" name="Am. J. Bot.">
        <title>Genome assembly and annotation for red clover (Trifolium pratense; Fabaceae).</title>
        <authorList>
            <person name="Istvanek J."/>
            <person name="Jaros M."/>
            <person name="Krenek A."/>
            <person name="Repkova J."/>
        </authorList>
    </citation>
    <scope>NUCLEOTIDE SEQUENCE [LARGE SCALE GENOMIC DNA]</scope>
    <source>
        <strain evidence="2">cv. Tatra</strain>
        <tissue evidence="1">Young leaves</tissue>
    </source>
</reference>
<gene>
    <name evidence="1" type="ORF">L195_g021135</name>
</gene>
<comment type="caution">
    <text evidence="1">The sequence shown here is derived from an EMBL/GenBank/DDBJ whole genome shotgun (WGS) entry which is preliminary data.</text>
</comment>
<dbReference type="EMBL" id="ASHM01016063">
    <property type="protein sequence ID" value="PNX97898.1"/>
    <property type="molecule type" value="Genomic_DNA"/>
</dbReference>
<dbReference type="InterPro" id="IPR039904">
    <property type="entry name" value="TRANK1"/>
</dbReference>
<protein>
    <submittedName>
        <fullName evidence="1">Uncharacterized protein</fullName>
    </submittedName>
</protein>
<dbReference type="AlphaFoldDB" id="A0A2K3N4D8"/>
<accession>A0A2K3N4D8</accession>
<dbReference type="Proteomes" id="UP000236291">
    <property type="component" value="Unassembled WGS sequence"/>
</dbReference>
<dbReference type="PANTHER" id="PTHR21529">
    <property type="entry name" value="MAMMARY TURMOR VIRUS RECEPTOR HOMOLOG 1, 2 MTVR1, 2"/>
    <property type="match status" value="1"/>
</dbReference>
<name>A0A2K3N4D8_TRIPR</name>
<reference evidence="1 2" key="2">
    <citation type="journal article" date="2017" name="Front. Plant Sci.">
        <title>Gene Classification and Mining of Molecular Markers Useful in Red Clover (Trifolium pratense) Breeding.</title>
        <authorList>
            <person name="Istvanek J."/>
            <person name="Dluhosova J."/>
            <person name="Dluhos P."/>
            <person name="Patkova L."/>
            <person name="Nedelnik J."/>
            <person name="Repkova J."/>
        </authorList>
    </citation>
    <scope>NUCLEOTIDE SEQUENCE [LARGE SCALE GENOMIC DNA]</scope>
    <source>
        <strain evidence="2">cv. Tatra</strain>
        <tissue evidence="1">Young leaves</tissue>
    </source>
</reference>
<dbReference type="ExpressionAtlas" id="A0A2K3N4D8">
    <property type="expression patterns" value="baseline"/>
</dbReference>
<dbReference type="PANTHER" id="PTHR21529:SF4">
    <property type="entry name" value="TPR AND ANKYRIN REPEAT-CONTAINING PROTEIN 1"/>
    <property type="match status" value="1"/>
</dbReference>
<evidence type="ECO:0000313" key="2">
    <source>
        <dbReference type="Proteomes" id="UP000236291"/>
    </source>
</evidence>
<organism evidence="1 2">
    <name type="scientific">Trifolium pratense</name>
    <name type="common">Red clover</name>
    <dbReference type="NCBI Taxonomy" id="57577"/>
    <lineage>
        <taxon>Eukaryota</taxon>
        <taxon>Viridiplantae</taxon>
        <taxon>Streptophyta</taxon>
        <taxon>Embryophyta</taxon>
        <taxon>Tracheophyta</taxon>
        <taxon>Spermatophyta</taxon>
        <taxon>Magnoliopsida</taxon>
        <taxon>eudicotyledons</taxon>
        <taxon>Gunneridae</taxon>
        <taxon>Pentapetalae</taxon>
        <taxon>rosids</taxon>
        <taxon>fabids</taxon>
        <taxon>Fabales</taxon>
        <taxon>Fabaceae</taxon>
        <taxon>Papilionoideae</taxon>
        <taxon>50 kb inversion clade</taxon>
        <taxon>NPAAA clade</taxon>
        <taxon>Hologalegina</taxon>
        <taxon>IRL clade</taxon>
        <taxon>Trifolieae</taxon>
        <taxon>Trifolium</taxon>
    </lineage>
</organism>